<name>A0A4R8GR52_9FIRM</name>
<accession>A0A4R8GR52</accession>
<keyword evidence="1" id="KW-0175">Coiled coil</keyword>
<dbReference type="RefSeq" id="WP_134118244.1">
    <property type="nucleotide sequence ID" value="NZ_SOEG01000030.1"/>
</dbReference>
<organism evidence="2 3">
    <name type="scientific">Orenia marismortui</name>
    <dbReference type="NCBI Taxonomy" id="46469"/>
    <lineage>
        <taxon>Bacteria</taxon>
        <taxon>Bacillati</taxon>
        <taxon>Bacillota</taxon>
        <taxon>Clostridia</taxon>
        <taxon>Halanaerobiales</taxon>
        <taxon>Halobacteroidaceae</taxon>
        <taxon>Orenia</taxon>
    </lineage>
</organism>
<gene>
    <name evidence="2" type="ORF">C7959_13043</name>
</gene>
<sequence length="377" mass="43889">MSTKIEQAKKKLGNLWLNKQITDQEYRQAMNELDEKAKELKAQSVNNSMSIRNELKRDTTKREPVAPLNVTKKDKMVEEALEYKGVDLEHYINPILILFRVGDNQSLEKLAKGFSHKSSFTLLIELFHLCNSAGEVEGFSRDRLVADYGYKNGEAAYRAINELEESDIIEVDRSVKPNRYIIKNYAENMKTGGFVVSRDTMVEEAKNLLKKDYRAFFYNCFRRQHSPVNDKKKNSKLSTLKDYINAGSCEEVMRIYERLEGKLLESAKIVTDRFKKADNLVKFVYDKVKMRIIETKEEVVDQVTSHWFYDSLKNIYKLIGIKLTINNLKQGFRLIEQYGERCLKAVQYNLHKFDKSTTGRVGYFEFMLNQARIGAII</sequence>
<proteinExistence type="predicted"/>
<reference evidence="2 3" key="1">
    <citation type="submission" date="2019-03" db="EMBL/GenBank/DDBJ databases">
        <title>Subsurface microbial communities from deep shales in Ohio and West Virginia, USA.</title>
        <authorList>
            <person name="Wrighton K."/>
        </authorList>
    </citation>
    <scope>NUCLEOTIDE SEQUENCE [LARGE SCALE GENOMIC DNA]</scope>
    <source>
        <strain evidence="2 3">MSL 6dP</strain>
    </source>
</reference>
<dbReference type="Proteomes" id="UP000295832">
    <property type="component" value="Unassembled WGS sequence"/>
</dbReference>
<comment type="caution">
    <text evidence="2">The sequence shown here is derived from an EMBL/GenBank/DDBJ whole genome shotgun (WGS) entry which is preliminary data.</text>
</comment>
<evidence type="ECO:0000313" key="3">
    <source>
        <dbReference type="Proteomes" id="UP000295832"/>
    </source>
</evidence>
<evidence type="ECO:0000256" key="1">
    <source>
        <dbReference type="SAM" id="Coils"/>
    </source>
</evidence>
<evidence type="ECO:0000313" key="2">
    <source>
        <dbReference type="EMBL" id="TDX48316.1"/>
    </source>
</evidence>
<feature type="coiled-coil region" evidence="1">
    <location>
        <begin position="19"/>
        <end position="46"/>
    </location>
</feature>
<keyword evidence="3" id="KW-1185">Reference proteome</keyword>
<dbReference type="EMBL" id="SOEG01000030">
    <property type="protein sequence ID" value="TDX48316.1"/>
    <property type="molecule type" value="Genomic_DNA"/>
</dbReference>
<dbReference type="AlphaFoldDB" id="A0A4R8GR52"/>
<protein>
    <submittedName>
        <fullName evidence="2">Uncharacterized protein</fullName>
    </submittedName>
</protein>